<dbReference type="STRING" id="37003.ENSKMAP00000020720"/>
<keyword evidence="3" id="KW-1185">Reference proteome</keyword>
<dbReference type="OMA" id="MCFLEAS"/>
<evidence type="ECO:0000256" key="1">
    <source>
        <dbReference type="SAM" id="MobiDB-lite"/>
    </source>
</evidence>
<dbReference type="Proteomes" id="UP000264800">
    <property type="component" value="Unplaced"/>
</dbReference>
<feature type="compositionally biased region" description="Low complexity" evidence="1">
    <location>
        <begin position="148"/>
        <end position="164"/>
    </location>
</feature>
<reference evidence="2" key="2">
    <citation type="submission" date="2025-09" db="UniProtKB">
        <authorList>
            <consortium name="Ensembl"/>
        </authorList>
    </citation>
    <scope>IDENTIFICATION</scope>
</reference>
<organism evidence="2 3">
    <name type="scientific">Kryptolebias marmoratus</name>
    <name type="common">Mangrove killifish</name>
    <name type="synonym">Rivulus marmoratus</name>
    <dbReference type="NCBI Taxonomy" id="37003"/>
    <lineage>
        <taxon>Eukaryota</taxon>
        <taxon>Metazoa</taxon>
        <taxon>Chordata</taxon>
        <taxon>Craniata</taxon>
        <taxon>Vertebrata</taxon>
        <taxon>Euteleostomi</taxon>
        <taxon>Actinopterygii</taxon>
        <taxon>Neopterygii</taxon>
        <taxon>Teleostei</taxon>
        <taxon>Neoteleostei</taxon>
        <taxon>Acanthomorphata</taxon>
        <taxon>Ovalentaria</taxon>
        <taxon>Atherinomorphae</taxon>
        <taxon>Cyprinodontiformes</taxon>
        <taxon>Rivulidae</taxon>
        <taxon>Kryptolebias</taxon>
    </lineage>
</organism>
<dbReference type="Ensembl" id="ENSKMAT00000020993.1">
    <property type="protein sequence ID" value="ENSKMAP00000020720.1"/>
    <property type="gene ID" value="ENSKMAG00000015395.1"/>
</dbReference>
<reference evidence="2" key="1">
    <citation type="submission" date="2025-08" db="UniProtKB">
        <authorList>
            <consortium name="Ensembl"/>
        </authorList>
    </citation>
    <scope>IDENTIFICATION</scope>
</reference>
<dbReference type="GeneTree" id="ENSGT00940000179813"/>
<dbReference type="AlphaFoldDB" id="A0A3Q3AW49"/>
<accession>A0A3Q3AW49</accession>
<protein>
    <recommendedName>
        <fullName evidence="4">Transmembrane protein 131</fullName>
    </recommendedName>
</protein>
<feature type="region of interest" description="Disordered" evidence="1">
    <location>
        <begin position="193"/>
        <end position="220"/>
    </location>
</feature>
<evidence type="ECO:0000313" key="2">
    <source>
        <dbReference type="Ensembl" id="ENSKMAP00000020720.1"/>
    </source>
</evidence>
<name>A0A3Q3AW49_KRYMA</name>
<feature type="region of interest" description="Disordered" evidence="1">
    <location>
        <begin position="1"/>
        <end position="30"/>
    </location>
</feature>
<evidence type="ECO:0008006" key="4">
    <source>
        <dbReference type="Google" id="ProtNLM"/>
    </source>
</evidence>
<evidence type="ECO:0000313" key="3">
    <source>
        <dbReference type="Proteomes" id="UP000264800"/>
    </source>
</evidence>
<sequence>MSSPLLDLEINPKKAPGNKLSTGTPLPGKNGNPTFAAVAAGYDKSPGKHEAVTHFSGTSTLILIPLFFFFSSSPTQSSALWSPIDSTSSPNYQSANSFSAFGPNNNFNLMRVFSGMNLSKPSEPQTSWPEFSSVSSSIWNNPSSDSLHSWPSSSGSPTTPTSVSANTTNPWSAPTPFSSSIWSTSPDLPLHPFSPPTSSAALTNLVNSPAPPSPASAEMSRTFNPWSAWRPTLSRRSSEPWPSSADNDN</sequence>
<proteinExistence type="predicted"/>
<feature type="compositionally biased region" description="Polar residues" evidence="1">
    <location>
        <begin position="196"/>
        <end position="207"/>
    </location>
</feature>
<feature type="region of interest" description="Disordered" evidence="1">
    <location>
        <begin position="148"/>
        <end position="170"/>
    </location>
</feature>